<evidence type="ECO:0000313" key="1">
    <source>
        <dbReference type="EMBL" id="JAH75889.1"/>
    </source>
</evidence>
<reference evidence="1" key="1">
    <citation type="submission" date="2014-11" db="EMBL/GenBank/DDBJ databases">
        <authorList>
            <person name="Amaro Gonzalez C."/>
        </authorList>
    </citation>
    <scope>NUCLEOTIDE SEQUENCE</scope>
</reference>
<reference evidence="1" key="2">
    <citation type="journal article" date="2015" name="Fish Shellfish Immunol.">
        <title>Early steps in the European eel (Anguilla anguilla)-Vibrio vulnificus interaction in the gills: Role of the RtxA13 toxin.</title>
        <authorList>
            <person name="Callol A."/>
            <person name="Pajuelo D."/>
            <person name="Ebbesson L."/>
            <person name="Teles M."/>
            <person name="MacKenzie S."/>
            <person name="Amaro C."/>
        </authorList>
    </citation>
    <scope>NUCLEOTIDE SEQUENCE</scope>
</reference>
<dbReference type="AlphaFoldDB" id="A0A0E9VCP7"/>
<accession>A0A0E9VCP7</accession>
<protein>
    <submittedName>
        <fullName evidence="1">Uncharacterized protein</fullName>
    </submittedName>
</protein>
<sequence>MICYFLAASYPAFWDIGIIDVSFYCMSDVSFQYSTAFLWFQGAVHH</sequence>
<proteinExistence type="predicted"/>
<name>A0A0E9VCP7_ANGAN</name>
<organism evidence="1">
    <name type="scientific">Anguilla anguilla</name>
    <name type="common">European freshwater eel</name>
    <name type="synonym">Muraena anguilla</name>
    <dbReference type="NCBI Taxonomy" id="7936"/>
    <lineage>
        <taxon>Eukaryota</taxon>
        <taxon>Metazoa</taxon>
        <taxon>Chordata</taxon>
        <taxon>Craniata</taxon>
        <taxon>Vertebrata</taxon>
        <taxon>Euteleostomi</taxon>
        <taxon>Actinopterygii</taxon>
        <taxon>Neopterygii</taxon>
        <taxon>Teleostei</taxon>
        <taxon>Anguilliformes</taxon>
        <taxon>Anguillidae</taxon>
        <taxon>Anguilla</taxon>
    </lineage>
</organism>
<dbReference type="EMBL" id="GBXM01032688">
    <property type="protein sequence ID" value="JAH75889.1"/>
    <property type="molecule type" value="Transcribed_RNA"/>
</dbReference>